<dbReference type="Pfam" id="PF00560">
    <property type="entry name" value="LRR_1"/>
    <property type="match status" value="3"/>
</dbReference>
<evidence type="ECO:0000256" key="7">
    <source>
        <dbReference type="ARBA" id="ARBA00022989"/>
    </source>
</evidence>
<evidence type="ECO:0000256" key="6">
    <source>
        <dbReference type="ARBA" id="ARBA00022737"/>
    </source>
</evidence>
<dbReference type="PANTHER" id="PTHR48059">
    <property type="entry name" value="POLYGALACTURONASE INHIBITOR 1"/>
    <property type="match status" value="1"/>
</dbReference>
<feature type="signal peptide" evidence="11">
    <location>
        <begin position="1"/>
        <end position="19"/>
    </location>
</feature>
<reference evidence="13 14" key="1">
    <citation type="journal article" date="2017" name="Mol. Plant">
        <title>The Genome of Medicinal Plant Macleaya cordata Provides New Insights into Benzylisoquinoline Alkaloids Metabolism.</title>
        <authorList>
            <person name="Liu X."/>
            <person name="Liu Y."/>
            <person name="Huang P."/>
            <person name="Ma Y."/>
            <person name="Qing Z."/>
            <person name="Tang Q."/>
            <person name="Cao H."/>
            <person name="Cheng P."/>
            <person name="Zheng Y."/>
            <person name="Yuan Z."/>
            <person name="Zhou Y."/>
            <person name="Liu J."/>
            <person name="Tang Z."/>
            <person name="Zhuo Y."/>
            <person name="Zhang Y."/>
            <person name="Yu L."/>
            <person name="Huang J."/>
            <person name="Yang P."/>
            <person name="Peng Q."/>
            <person name="Zhang J."/>
            <person name="Jiang W."/>
            <person name="Zhang Z."/>
            <person name="Lin K."/>
            <person name="Ro D.K."/>
            <person name="Chen X."/>
            <person name="Xiong X."/>
            <person name="Shang Y."/>
            <person name="Huang S."/>
            <person name="Zeng J."/>
        </authorList>
    </citation>
    <scope>NUCLEOTIDE SEQUENCE [LARGE SCALE GENOMIC DNA]</scope>
    <source>
        <strain evidence="14">cv. BLH2017</strain>
        <tissue evidence="13">Root</tissue>
    </source>
</reference>
<keyword evidence="4" id="KW-0812">Transmembrane</keyword>
<dbReference type="PANTHER" id="PTHR48059:SF4">
    <property type="entry name" value="POLYGALACTURONASE INHIBITOR 1-RELATED"/>
    <property type="match status" value="1"/>
</dbReference>
<sequence length="341" mass="38075">MNTHLYLLLFSLSLFSSSSISPSLAQAAVHCNPKDYRALLKIKKSLNNPSHLSSWIPNTDCCNWQHVDCQYPQTNRISKLAIFSGEISGQISPSISDLTHLETLILQNITNLTGSIPPSMANLHHLEMLWISHTSLSGPIPNFLNQLPDLYYLDLSFNQFSGSIPPNLSDLKNLESLHLEGNKLTGSIPESFGRFNMGSIPNLYLFQNQISGPIPKSLGDVDFEVLDLSRNRIVGDGSMLFNPDHKKMRSIDLSWNQLEFDFTKVKSFPKSLNGLDISHNKIYGRLPEGINGISELLFLNVSYNRLCGKIPSGGKLQDFEKSSFIHNKCLCGPPLLPCKKF</sequence>
<evidence type="ECO:0000256" key="3">
    <source>
        <dbReference type="ARBA" id="ARBA00022614"/>
    </source>
</evidence>
<keyword evidence="5 11" id="KW-0732">Signal</keyword>
<keyword evidence="8" id="KW-0472">Membrane</keyword>
<keyword evidence="14" id="KW-1185">Reference proteome</keyword>
<dbReference type="Gene3D" id="3.80.10.10">
    <property type="entry name" value="Ribonuclease Inhibitor"/>
    <property type="match status" value="1"/>
</dbReference>
<dbReference type="FunFam" id="3.80.10.10:FF:000041">
    <property type="entry name" value="LRR receptor-like serine/threonine-protein kinase ERECTA"/>
    <property type="match status" value="1"/>
</dbReference>
<evidence type="ECO:0000256" key="5">
    <source>
        <dbReference type="ARBA" id="ARBA00022729"/>
    </source>
</evidence>
<dbReference type="OrthoDB" id="676979at2759"/>
<evidence type="ECO:0000256" key="4">
    <source>
        <dbReference type="ARBA" id="ARBA00022692"/>
    </source>
</evidence>
<protein>
    <submittedName>
        <fullName evidence="13">Leucine-rich repeat-containing N-terminal</fullName>
    </submittedName>
</protein>
<keyword evidence="9" id="KW-0325">Glycoprotein</keyword>
<feature type="chain" id="PRO_5013143286" evidence="11">
    <location>
        <begin position="20"/>
        <end position="341"/>
    </location>
</feature>
<dbReference type="FunFam" id="3.80.10.10:FF:000129">
    <property type="entry name" value="Leucine-rich repeat receptor-like kinase"/>
    <property type="match status" value="1"/>
</dbReference>
<keyword evidence="7" id="KW-1133">Transmembrane helix</keyword>
<evidence type="ECO:0000256" key="2">
    <source>
        <dbReference type="ARBA" id="ARBA00004196"/>
    </source>
</evidence>
<evidence type="ECO:0000256" key="10">
    <source>
        <dbReference type="ARBA" id="ARBA00038043"/>
    </source>
</evidence>
<evidence type="ECO:0000256" key="8">
    <source>
        <dbReference type="ARBA" id="ARBA00023136"/>
    </source>
</evidence>
<dbReference type="FunCoup" id="A0A200QW24">
    <property type="interactions" value="1082"/>
</dbReference>
<dbReference type="InterPro" id="IPR001611">
    <property type="entry name" value="Leu-rich_rpt"/>
</dbReference>
<dbReference type="InterPro" id="IPR013210">
    <property type="entry name" value="LRR_N_plant-typ"/>
</dbReference>
<evidence type="ECO:0000256" key="1">
    <source>
        <dbReference type="ARBA" id="ARBA00004167"/>
    </source>
</evidence>
<proteinExistence type="inferred from homology"/>
<dbReference type="GO" id="GO:0016020">
    <property type="term" value="C:membrane"/>
    <property type="evidence" value="ECO:0007669"/>
    <property type="project" value="UniProtKB-SubCell"/>
</dbReference>
<evidence type="ECO:0000256" key="9">
    <source>
        <dbReference type="ARBA" id="ARBA00023180"/>
    </source>
</evidence>
<name>A0A200QW24_MACCD</name>
<organism evidence="13 14">
    <name type="scientific">Macleaya cordata</name>
    <name type="common">Five-seeded plume-poppy</name>
    <name type="synonym">Bocconia cordata</name>
    <dbReference type="NCBI Taxonomy" id="56857"/>
    <lineage>
        <taxon>Eukaryota</taxon>
        <taxon>Viridiplantae</taxon>
        <taxon>Streptophyta</taxon>
        <taxon>Embryophyta</taxon>
        <taxon>Tracheophyta</taxon>
        <taxon>Spermatophyta</taxon>
        <taxon>Magnoliopsida</taxon>
        <taxon>Ranunculales</taxon>
        <taxon>Papaveraceae</taxon>
        <taxon>Papaveroideae</taxon>
        <taxon>Macleaya</taxon>
    </lineage>
</organism>
<accession>A0A200QW24</accession>
<dbReference type="STRING" id="56857.A0A200QW24"/>
<comment type="caution">
    <text evidence="13">The sequence shown here is derived from an EMBL/GenBank/DDBJ whole genome shotgun (WGS) entry which is preliminary data.</text>
</comment>
<evidence type="ECO:0000259" key="12">
    <source>
        <dbReference type="Pfam" id="PF08263"/>
    </source>
</evidence>
<dbReference type="Proteomes" id="UP000195402">
    <property type="component" value="Unassembled WGS sequence"/>
</dbReference>
<evidence type="ECO:0000256" key="11">
    <source>
        <dbReference type="SAM" id="SignalP"/>
    </source>
</evidence>
<dbReference type="AlphaFoldDB" id="A0A200QW24"/>
<gene>
    <name evidence="13" type="ORF">BVC80_1815g50</name>
</gene>
<dbReference type="InterPro" id="IPR051848">
    <property type="entry name" value="PGIP"/>
</dbReference>
<feature type="domain" description="Leucine-rich repeat-containing N-terminal plant-type" evidence="12">
    <location>
        <begin position="33"/>
        <end position="69"/>
    </location>
</feature>
<keyword evidence="6" id="KW-0677">Repeat</keyword>
<comment type="subcellular location">
    <subcellularLocation>
        <location evidence="2">Cell envelope</location>
    </subcellularLocation>
    <subcellularLocation>
        <location evidence="1">Membrane</location>
        <topology evidence="1">Single-pass membrane protein</topology>
    </subcellularLocation>
</comment>
<evidence type="ECO:0000313" key="14">
    <source>
        <dbReference type="Proteomes" id="UP000195402"/>
    </source>
</evidence>
<dbReference type="InParanoid" id="A0A200QW24"/>
<keyword evidence="3" id="KW-0433">Leucine-rich repeat</keyword>
<dbReference type="Pfam" id="PF08263">
    <property type="entry name" value="LRRNT_2"/>
    <property type="match status" value="1"/>
</dbReference>
<dbReference type="InterPro" id="IPR032675">
    <property type="entry name" value="LRR_dom_sf"/>
</dbReference>
<dbReference type="SUPFAM" id="SSF52058">
    <property type="entry name" value="L domain-like"/>
    <property type="match status" value="1"/>
</dbReference>
<evidence type="ECO:0000313" key="13">
    <source>
        <dbReference type="EMBL" id="OVA14645.1"/>
    </source>
</evidence>
<dbReference type="EMBL" id="MVGT01001027">
    <property type="protein sequence ID" value="OVA14645.1"/>
    <property type="molecule type" value="Genomic_DNA"/>
</dbReference>
<dbReference type="OMA" id="APLEICK"/>
<comment type="similarity">
    <text evidence="10">Belongs to the polygalacturonase-inhibiting protein family.</text>
</comment>